<dbReference type="EMBL" id="JBHSEW010000015">
    <property type="protein sequence ID" value="MFC4623340.1"/>
    <property type="molecule type" value="Genomic_DNA"/>
</dbReference>
<keyword evidence="4" id="KW-1185">Reference proteome</keyword>
<evidence type="ECO:0000313" key="3">
    <source>
        <dbReference type="EMBL" id="MFC4623340.1"/>
    </source>
</evidence>
<proteinExistence type="predicted"/>
<comment type="caution">
    <text evidence="3">The sequence shown here is derived from an EMBL/GenBank/DDBJ whole genome shotgun (WGS) entry which is preliminary data.</text>
</comment>
<evidence type="ECO:0000256" key="1">
    <source>
        <dbReference type="SAM" id="MobiDB-lite"/>
    </source>
</evidence>
<protein>
    <submittedName>
        <fullName evidence="3">TIGR04438 family Trp-rich protein</fullName>
    </submittedName>
</protein>
<organism evidence="3 4">
    <name type="scientific">Comamonas nitrativorans</name>
    <dbReference type="NCBI Taxonomy" id="108437"/>
    <lineage>
        <taxon>Bacteria</taxon>
        <taxon>Pseudomonadati</taxon>
        <taxon>Pseudomonadota</taxon>
        <taxon>Betaproteobacteria</taxon>
        <taxon>Burkholderiales</taxon>
        <taxon>Comamonadaceae</taxon>
        <taxon>Comamonas</taxon>
    </lineage>
</organism>
<evidence type="ECO:0000313" key="4">
    <source>
        <dbReference type="Proteomes" id="UP001595967"/>
    </source>
</evidence>
<accession>A0ABV9H1E6</accession>
<sequence>MWLLWIAVALAVFKGLAHQEIFTIGWVAQLSWWWVLGLFGATAAWWAYADASGLTRRKAQERMDERRQERQRKAREALGSTGQQRRK</sequence>
<keyword evidence="2" id="KW-0812">Transmembrane</keyword>
<dbReference type="InterPro" id="IPR031044">
    <property type="entry name" value="Small_Trp_rich"/>
</dbReference>
<dbReference type="RefSeq" id="WP_377727633.1">
    <property type="nucleotide sequence ID" value="NZ_JBHSEW010000015.1"/>
</dbReference>
<gene>
    <name evidence="3" type="ORF">ACFO3A_14150</name>
</gene>
<keyword evidence="2" id="KW-1133">Transmembrane helix</keyword>
<evidence type="ECO:0000256" key="2">
    <source>
        <dbReference type="SAM" id="Phobius"/>
    </source>
</evidence>
<reference evidence="4" key="1">
    <citation type="journal article" date="2019" name="Int. J. Syst. Evol. Microbiol.">
        <title>The Global Catalogue of Microorganisms (GCM) 10K type strain sequencing project: providing services to taxonomists for standard genome sequencing and annotation.</title>
        <authorList>
            <consortium name="The Broad Institute Genomics Platform"/>
            <consortium name="The Broad Institute Genome Sequencing Center for Infectious Disease"/>
            <person name="Wu L."/>
            <person name="Ma J."/>
        </authorList>
    </citation>
    <scope>NUCLEOTIDE SEQUENCE [LARGE SCALE GENOMIC DNA]</scope>
    <source>
        <strain evidence="4">JCM 11650</strain>
    </source>
</reference>
<keyword evidence="2" id="KW-0472">Membrane</keyword>
<feature type="region of interest" description="Disordered" evidence="1">
    <location>
        <begin position="55"/>
        <end position="87"/>
    </location>
</feature>
<feature type="transmembrane region" description="Helical" evidence="2">
    <location>
        <begin position="27"/>
        <end position="48"/>
    </location>
</feature>
<dbReference type="NCBIfam" id="TIGR04438">
    <property type="entry name" value="small_Trp_rich"/>
    <property type="match status" value="1"/>
</dbReference>
<feature type="compositionally biased region" description="Basic and acidic residues" evidence="1">
    <location>
        <begin position="58"/>
        <end position="68"/>
    </location>
</feature>
<name>A0ABV9H1E6_9BURK</name>
<dbReference type="Proteomes" id="UP001595967">
    <property type="component" value="Unassembled WGS sequence"/>
</dbReference>